<proteinExistence type="predicted"/>
<sequence>MVRPMSERATWGVTTHDWGHDLDRQHLADVRREAQTHDVGGLRHLVLEVLAYADDEAQALGRVGHATVTVHPDGSVTVADDGRGTDTRVDKDGNVVRKPVMATRDVRFFGAEDAPLLPDGLPRRGMSTVAALSPLLVHENHRSVGAWPTGTASPTTSSAPSPPARVPAPW</sequence>
<dbReference type="Proteomes" id="UP001500556">
    <property type="component" value="Unassembled WGS sequence"/>
</dbReference>
<dbReference type="EMBL" id="BAABLO010000013">
    <property type="protein sequence ID" value="GAA4733789.1"/>
    <property type="molecule type" value="Genomic_DNA"/>
</dbReference>
<dbReference type="Gene3D" id="3.30.565.10">
    <property type="entry name" value="Histidine kinase-like ATPase, C-terminal domain"/>
    <property type="match status" value="1"/>
</dbReference>
<protein>
    <recommendedName>
        <fullName evidence="4">Histidine kinase/HSP90-like ATPase domain-containing protein</fullName>
    </recommendedName>
</protein>
<dbReference type="InterPro" id="IPR036890">
    <property type="entry name" value="HATPase_C_sf"/>
</dbReference>
<feature type="compositionally biased region" description="Pro residues" evidence="1">
    <location>
        <begin position="160"/>
        <end position="170"/>
    </location>
</feature>
<evidence type="ECO:0000313" key="2">
    <source>
        <dbReference type="EMBL" id="GAA4733789.1"/>
    </source>
</evidence>
<organism evidence="2 3">
    <name type="scientific">Pedococcus ginsenosidimutans</name>
    <dbReference type="NCBI Taxonomy" id="490570"/>
    <lineage>
        <taxon>Bacteria</taxon>
        <taxon>Bacillati</taxon>
        <taxon>Actinomycetota</taxon>
        <taxon>Actinomycetes</taxon>
        <taxon>Micrococcales</taxon>
        <taxon>Intrasporangiaceae</taxon>
        <taxon>Pedococcus</taxon>
    </lineage>
</organism>
<accession>A0ABP8YLL8</accession>
<keyword evidence="3" id="KW-1185">Reference proteome</keyword>
<evidence type="ECO:0000313" key="3">
    <source>
        <dbReference type="Proteomes" id="UP001500556"/>
    </source>
</evidence>
<gene>
    <name evidence="2" type="ORF">GCM10025782_36650</name>
</gene>
<name>A0ABP8YLL8_9MICO</name>
<comment type="caution">
    <text evidence="2">The sequence shown here is derived from an EMBL/GenBank/DDBJ whole genome shotgun (WGS) entry which is preliminary data.</text>
</comment>
<reference evidence="3" key="1">
    <citation type="journal article" date="2019" name="Int. J. Syst. Evol. Microbiol.">
        <title>The Global Catalogue of Microorganisms (GCM) 10K type strain sequencing project: providing services to taxonomists for standard genome sequencing and annotation.</title>
        <authorList>
            <consortium name="The Broad Institute Genomics Platform"/>
            <consortium name="The Broad Institute Genome Sequencing Center for Infectious Disease"/>
            <person name="Wu L."/>
            <person name="Ma J."/>
        </authorList>
    </citation>
    <scope>NUCLEOTIDE SEQUENCE [LARGE SCALE GENOMIC DNA]</scope>
    <source>
        <strain evidence="3">JCM 18961</strain>
    </source>
</reference>
<evidence type="ECO:0000256" key="1">
    <source>
        <dbReference type="SAM" id="MobiDB-lite"/>
    </source>
</evidence>
<feature type="compositionally biased region" description="Low complexity" evidence="1">
    <location>
        <begin position="148"/>
        <end position="159"/>
    </location>
</feature>
<dbReference type="SUPFAM" id="SSF55874">
    <property type="entry name" value="ATPase domain of HSP90 chaperone/DNA topoisomerase II/histidine kinase"/>
    <property type="match status" value="1"/>
</dbReference>
<evidence type="ECO:0008006" key="4">
    <source>
        <dbReference type="Google" id="ProtNLM"/>
    </source>
</evidence>
<feature type="region of interest" description="Disordered" evidence="1">
    <location>
        <begin position="144"/>
        <end position="170"/>
    </location>
</feature>